<reference evidence="3" key="1">
    <citation type="journal article" date="2015" name="PLoS Genet.">
        <title>The dynamic genome and transcriptome of the human fungal pathogen Blastomyces and close relative Emmonsia.</title>
        <authorList>
            <person name="Munoz J.F."/>
            <person name="Gauthier G.M."/>
            <person name="Desjardins C.A."/>
            <person name="Gallo J.E."/>
            <person name="Holder J."/>
            <person name="Sullivan T.D."/>
            <person name="Marty A.J."/>
            <person name="Carmen J.C."/>
            <person name="Chen Z."/>
            <person name="Ding L."/>
            <person name="Gujja S."/>
            <person name="Magrini V."/>
            <person name="Misas E."/>
            <person name="Mitreva M."/>
            <person name="Priest M."/>
            <person name="Saif S."/>
            <person name="Whiston E.A."/>
            <person name="Young S."/>
            <person name="Zeng Q."/>
            <person name="Goldman W.E."/>
            <person name="Mardis E.R."/>
            <person name="Taylor J.W."/>
            <person name="McEwen J.G."/>
            <person name="Clay O.K."/>
            <person name="Klein B.S."/>
            <person name="Cuomo C.A."/>
        </authorList>
    </citation>
    <scope>NUCLEOTIDE SEQUENCE [LARGE SCALE GENOMIC DNA]</scope>
    <source>
        <strain evidence="3">UAMH 139</strain>
    </source>
</reference>
<accession>A0A0H1B585</accession>
<feature type="coiled-coil region" evidence="1">
    <location>
        <begin position="178"/>
        <end position="208"/>
    </location>
</feature>
<gene>
    <name evidence="2" type="ORF">EMPG_10048</name>
</gene>
<organism evidence="2 3">
    <name type="scientific">Blastomyces silverae</name>
    <dbReference type="NCBI Taxonomy" id="2060906"/>
    <lineage>
        <taxon>Eukaryota</taxon>
        <taxon>Fungi</taxon>
        <taxon>Dikarya</taxon>
        <taxon>Ascomycota</taxon>
        <taxon>Pezizomycotina</taxon>
        <taxon>Eurotiomycetes</taxon>
        <taxon>Eurotiomycetidae</taxon>
        <taxon>Onygenales</taxon>
        <taxon>Ajellomycetaceae</taxon>
        <taxon>Blastomyces</taxon>
    </lineage>
</organism>
<dbReference type="OrthoDB" id="4188610at2759"/>
<evidence type="ECO:0000313" key="3">
    <source>
        <dbReference type="Proteomes" id="UP000053573"/>
    </source>
</evidence>
<keyword evidence="1" id="KW-0175">Coiled coil</keyword>
<proteinExistence type="predicted"/>
<sequence>MASLFRHCGKFSGENGQSLNRWLRKLEWELRFVKIDGKVPSDQLLAAIDVLLTGEAEEWLQANPNLCQLLERPTEEGEKIFLEALRDQFPEQPVKKVSCETELAKLVQEDKDLAEYYQAGVKTLRRLGIKDQAATSSVMSREPDILLLEMVVYRWIRGLTKTRTRTKLIEVSSDLPTLQAAYNKARNVEEAERELKKDKESREREKEIAWLRKCMRKSLDPSKYTEFRAAATKQVQGVEEEEE</sequence>
<keyword evidence="3" id="KW-1185">Reference proteome</keyword>
<evidence type="ECO:0008006" key="4">
    <source>
        <dbReference type="Google" id="ProtNLM"/>
    </source>
</evidence>
<dbReference type="EMBL" id="LDEV01003021">
    <property type="protein sequence ID" value="KLJ06550.1"/>
    <property type="molecule type" value="Genomic_DNA"/>
</dbReference>
<evidence type="ECO:0000313" key="2">
    <source>
        <dbReference type="EMBL" id="KLJ06550.1"/>
    </source>
</evidence>
<dbReference type="Proteomes" id="UP000053573">
    <property type="component" value="Unassembled WGS sequence"/>
</dbReference>
<protein>
    <recommendedName>
        <fullName evidence="4">Retrotransposon gag domain-containing protein</fullName>
    </recommendedName>
</protein>
<name>A0A0H1B585_9EURO</name>
<dbReference type="AlphaFoldDB" id="A0A0H1B585"/>
<dbReference type="STRING" id="2060906.A0A0H1B585"/>
<comment type="caution">
    <text evidence="2">The sequence shown here is derived from an EMBL/GenBank/DDBJ whole genome shotgun (WGS) entry which is preliminary data.</text>
</comment>
<evidence type="ECO:0000256" key="1">
    <source>
        <dbReference type="SAM" id="Coils"/>
    </source>
</evidence>